<dbReference type="PANTHER" id="PTHR31435">
    <property type="entry name" value="PROTEIN NATD1"/>
    <property type="match status" value="1"/>
</dbReference>
<accession>A0A366L0F5</accession>
<gene>
    <name evidence="2" type="ORF">DRW42_13505</name>
</gene>
<dbReference type="RefSeq" id="WP_113949347.1">
    <property type="nucleotide sequence ID" value="NZ_QNQU01000010.1"/>
</dbReference>
<protein>
    <submittedName>
        <fullName evidence="2">N-acetyltransferase</fullName>
    </submittedName>
</protein>
<organism evidence="2 3">
    <name type="scientific">Pedobacter miscanthi</name>
    <dbReference type="NCBI Taxonomy" id="2259170"/>
    <lineage>
        <taxon>Bacteria</taxon>
        <taxon>Pseudomonadati</taxon>
        <taxon>Bacteroidota</taxon>
        <taxon>Sphingobacteriia</taxon>
        <taxon>Sphingobacteriales</taxon>
        <taxon>Sphingobacteriaceae</taxon>
        <taxon>Pedobacter</taxon>
    </lineage>
</organism>
<feature type="domain" description="N-acetyltransferase" evidence="1">
    <location>
        <begin position="8"/>
        <end position="95"/>
    </location>
</feature>
<keyword evidence="2" id="KW-0808">Transferase</keyword>
<evidence type="ECO:0000259" key="1">
    <source>
        <dbReference type="PROSITE" id="PS51729"/>
    </source>
</evidence>
<evidence type="ECO:0000313" key="3">
    <source>
        <dbReference type="Proteomes" id="UP000252081"/>
    </source>
</evidence>
<dbReference type="PROSITE" id="PS51729">
    <property type="entry name" value="GNAT_YJDJ"/>
    <property type="match status" value="1"/>
</dbReference>
<name>A0A366L0F5_9SPHI</name>
<dbReference type="Pfam" id="PF14542">
    <property type="entry name" value="Acetyltransf_CG"/>
    <property type="match status" value="1"/>
</dbReference>
<dbReference type="CDD" id="cd04301">
    <property type="entry name" value="NAT_SF"/>
    <property type="match status" value="1"/>
</dbReference>
<dbReference type="Proteomes" id="UP000252081">
    <property type="component" value="Unassembled WGS sequence"/>
</dbReference>
<proteinExistence type="predicted"/>
<sequence>MTDIKFESNQNGDQSFGLYVDGKRTGEIAVQVDGDVLTSVHTLVNEDQQGKGYARKLFDQMVAYARKNKMKVIPECHYVASLFKSHPDLYKDVWLKGDED</sequence>
<dbReference type="EMBL" id="QNQU01000010">
    <property type="protein sequence ID" value="RBQ06784.1"/>
    <property type="molecule type" value="Genomic_DNA"/>
</dbReference>
<dbReference type="InterPro" id="IPR045057">
    <property type="entry name" value="Gcn5-rel_NAT"/>
</dbReference>
<dbReference type="PANTHER" id="PTHR31435:SF9">
    <property type="entry name" value="PROTEIN NATD1"/>
    <property type="match status" value="1"/>
</dbReference>
<dbReference type="InterPro" id="IPR016181">
    <property type="entry name" value="Acyl_CoA_acyltransferase"/>
</dbReference>
<dbReference type="AlphaFoldDB" id="A0A366L0F5"/>
<evidence type="ECO:0000313" key="2">
    <source>
        <dbReference type="EMBL" id="RBQ06784.1"/>
    </source>
</evidence>
<reference evidence="2 3" key="1">
    <citation type="submission" date="2018-07" db="EMBL/GenBank/DDBJ databases">
        <title>A draft genome of a endophytic bacteria, a new species of Pedobacter.</title>
        <authorList>
            <person name="Zhang Z.D."/>
            <person name="Chen Z.J."/>
        </authorList>
    </citation>
    <scope>NUCLEOTIDE SEQUENCE [LARGE SCALE GENOMIC DNA]</scope>
    <source>
        <strain evidence="2 3">RS10</strain>
    </source>
</reference>
<dbReference type="Gene3D" id="3.40.630.30">
    <property type="match status" value="1"/>
</dbReference>
<dbReference type="InterPro" id="IPR031165">
    <property type="entry name" value="GNAT_YJDJ"/>
</dbReference>
<dbReference type="SUPFAM" id="SSF55729">
    <property type="entry name" value="Acyl-CoA N-acyltransferases (Nat)"/>
    <property type="match status" value="1"/>
</dbReference>
<keyword evidence="3" id="KW-1185">Reference proteome</keyword>
<comment type="caution">
    <text evidence="2">The sequence shown here is derived from an EMBL/GenBank/DDBJ whole genome shotgun (WGS) entry which is preliminary data.</text>
</comment>
<dbReference type="GO" id="GO:0016740">
    <property type="term" value="F:transferase activity"/>
    <property type="evidence" value="ECO:0007669"/>
    <property type="project" value="UniProtKB-KW"/>
</dbReference>
<dbReference type="OrthoDB" id="1120671at2"/>